<feature type="site" description="L-lysine inhibitor binding" evidence="16">
    <location>
        <position position="123"/>
    </location>
</feature>
<evidence type="ECO:0000256" key="11">
    <source>
        <dbReference type="ARBA" id="ARBA00047836"/>
    </source>
</evidence>
<evidence type="ECO:0000256" key="4">
    <source>
        <dbReference type="ARBA" id="ARBA00012086"/>
    </source>
</evidence>
<feature type="site" description="L-lysine inhibitor binding" evidence="16">
    <location>
        <position position="97"/>
    </location>
</feature>
<comment type="subunit">
    <text evidence="12">Homotetramer; dimer of dimers.</text>
</comment>
<evidence type="ECO:0000256" key="15">
    <source>
        <dbReference type="PIRSR" id="PIRSR001365-2"/>
    </source>
</evidence>
<dbReference type="GO" id="GO:0019877">
    <property type="term" value="P:diaminopimelate biosynthetic process"/>
    <property type="evidence" value="ECO:0007669"/>
    <property type="project" value="UniProtKB-UniRule"/>
</dbReference>
<feature type="site" description="L-lysine inhibitor binding" evidence="16">
    <location>
        <position position="101"/>
    </location>
</feature>
<dbReference type="EC" id="4.3.3.7" evidence="4 12"/>
<dbReference type="EMBL" id="BMCG01000001">
    <property type="protein sequence ID" value="GGB94796.1"/>
    <property type="molecule type" value="Genomic_DNA"/>
</dbReference>
<keyword evidence="8 12" id="KW-0457">Lysine biosynthesis</keyword>
<evidence type="ECO:0000256" key="5">
    <source>
        <dbReference type="ARBA" id="ARBA00022490"/>
    </source>
</evidence>
<dbReference type="GO" id="GO:0009089">
    <property type="term" value="P:lysine biosynthetic process via diaminopimelate"/>
    <property type="evidence" value="ECO:0007669"/>
    <property type="project" value="UniProtKB-UniRule"/>
</dbReference>
<dbReference type="PRINTS" id="PR00146">
    <property type="entry name" value="DHPICSNTHASE"/>
</dbReference>
<evidence type="ECO:0000313" key="17">
    <source>
        <dbReference type="EMBL" id="GGB94796.1"/>
    </source>
</evidence>
<dbReference type="CDD" id="cd00950">
    <property type="entry name" value="DHDPS"/>
    <property type="match status" value="1"/>
</dbReference>
<name>A0A8J2UMA9_9BURK</name>
<feature type="site" description="L-lysine inhibitor binding; via carbonyl oxygen" evidence="16">
    <location>
        <position position="66"/>
    </location>
</feature>
<comment type="catalytic activity">
    <reaction evidence="11 12">
        <text>L-aspartate 4-semialdehyde + pyruvate = (2S,4S)-4-hydroxy-2,3,4,5-tetrahydrodipicolinate + H2O + H(+)</text>
        <dbReference type="Rhea" id="RHEA:34171"/>
        <dbReference type="ChEBI" id="CHEBI:15361"/>
        <dbReference type="ChEBI" id="CHEBI:15377"/>
        <dbReference type="ChEBI" id="CHEBI:15378"/>
        <dbReference type="ChEBI" id="CHEBI:67139"/>
        <dbReference type="ChEBI" id="CHEBI:537519"/>
        <dbReference type="EC" id="4.3.3.7"/>
    </reaction>
</comment>
<evidence type="ECO:0000256" key="8">
    <source>
        <dbReference type="ARBA" id="ARBA00023154"/>
    </source>
</evidence>
<dbReference type="HAMAP" id="MF_00418">
    <property type="entry name" value="DapA"/>
    <property type="match status" value="1"/>
</dbReference>
<dbReference type="InterPro" id="IPR020625">
    <property type="entry name" value="Schiff_base-form_aldolases_AS"/>
</dbReference>
<keyword evidence="9 12" id="KW-0456">Lyase</keyword>
<protein>
    <recommendedName>
        <fullName evidence="4 12">4-hydroxy-tetrahydrodipicolinate synthase</fullName>
        <shortName evidence="12">HTPA synthase</shortName>
        <ecNumber evidence="4 12">4.3.3.7</ecNumber>
    </recommendedName>
</protein>
<comment type="pathway">
    <text evidence="2 12">Amino-acid biosynthesis; L-lysine biosynthesis via DAP pathway; (S)-tetrahydrodipicolinate from L-aspartate: step 3/4.</text>
</comment>
<evidence type="ECO:0000256" key="12">
    <source>
        <dbReference type="HAMAP-Rule" id="MF_00418"/>
    </source>
</evidence>
<evidence type="ECO:0000256" key="6">
    <source>
        <dbReference type="ARBA" id="ARBA00022605"/>
    </source>
</evidence>
<dbReference type="SUPFAM" id="SSF51569">
    <property type="entry name" value="Aldolase"/>
    <property type="match status" value="1"/>
</dbReference>
<dbReference type="PROSITE" id="PS00666">
    <property type="entry name" value="DHDPS_2"/>
    <property type="match status" value="1"/>
</dbReference>
<keyword evidence="7 12" id="KW-0220">Diaminopimelate biosynthesis</keyword>
<dbReference type="PANTHER" id="PTHR12128">
    <property type="entry name" value="DIHYDRODIPICOLINATE SYNTHASE"/>
    <property type="match status" value="1"/>
</dbReference>
<evidence type="ECO:0000256" key="13">
    <source>
        <dbReference type="PIRNR" id="PIRNR001365"/>
    </source>
</evidence>
<reference evidence="17" key="1">
    <citation type="journal article" date="2014" name="Int. J. Syst. Evol. Microbiol.">
        <title>Complete genome sequence of Corynebacterium casei LMG S-19264T (=DSM 44701T), isolated from a smear-ripened cheese.</title>
        <authorList>
            <consortium name="US DOE Joint Genome Institute (JGI-PGF)"/>
            <person name="Walter F."/>
            <person name="Albersmeier A."/>
            <person name="Kalinowski J."/>
            <person name="Ruckert C."/>
        </authorList>
    </citation>
    <scope>NUCLEOTIDE SEQUENCE</scope>
    <source>
        <strain evidence="17">CCM 7086</strain>
    </source>
</reference>
<dbReference type="UniPathway" id="UPA00034">
    <property type="reaction ID" value="UER00017"/>
</dbReference>
<comment type="function">
    <text evidence="1 12">Catalyzes the condensation of (S)-aspartate-beta-semialdehyde [(S)-ASA] and pyruvate to 4-hydroxy-tetrahydrodipicolinate (HTPA).</text>
</comment>
<comment type="caution">
    <text evidence="12">Was originally thought to be a dihydrodipicolinate synthase (DHDPS), catalyzing the condensation of (S)-aspartate-beta-semialdehyde [(S)-ASA] and pyruvate to dihydrodipicolinate (DHDP). However, it was shown in E.coli that the product of the enzymatic reaction is not dihydrodipicolinate but in fact (4S)-4-hydroxy-2,3,4,5-tetrahydro-(2S)-dipicolinic acid (HTPA), and that the consecutive dehydration reaction leading to DHDP is not spontaneous but catalyzed by DapB.</text>
</comment>
<evidence type="ECO:0000256" key="14">
    <source>
        <dbReference type="PIRSR" id="PIRSR001365-1"/>
    </source>
</evidence>
<dbReference type="AlphaFoldDB" id="A0A8J2UMA9"/>
<dbReference type="InterPro" id="IPR002220">
    <property type="entry name" value="DapA-like"/>
</dbReference>
<dbReference type="Proteomes" id="UP000620266">
    <property type="component" value="Unassembled WGS sequence"/>
</dbReference>
<sequence length="312" mass="33195">MHAYDLPRQAGMSRSGGAIAGSIVALVTPMTPDGGIDLDAYRALIDWHVEQGTDAISVVGTTGESATLDMEEHCHLIRIAVEQAAGRVPVIAGTGGNSTAEAIELSEYARHVGADASLSVVPYYNKPTQEGMIRHYRKIAETVDLPLILYNVPGRTVADLEHDSVLKLAQVPGIAGIKDATGNIARGTFLLRALPASFPLYSGDDATAAALMLAGAAGNISVTANVLPARMKALCDAARAGDAAAVRRLDDSLAWLNRALFVESNPIPVKWVLARMGRLQEAYRLPLCELDPRHHAQVWQAVLAAREDLLPV</sequence>
<feature type="active site" description="Proton donor/acceptor" evidence="12 14">
    <location>
        <position position="150"/>
    </location>
</feature>
<feature type="site" description="Part of a proton relay during catalysis" evidence="12 16">
    <location>
        <position position="124"/>
    </location>
</feature>
<dbReference type="PIRSF" id="PIRSF001365">
    <property type="entry name" value="DHDPS"/>
    <property type="match status" value="1"/>
</dbReference>
<dbReference type="GO" id="GO:0008840">
    <property type="term" value="F:4-hydroxy-tetrahydrodipicolinate synthase activity"/>
    <property type="evidence" value="ECO:0007669"/>
    <property type="project" value="UniProtKB-UniRule"/>
</dbReference>
<dbReference type="GO" id="GO:0005829">
    <property type="term" value="C:cytosol"/>
    <property type="evidence" value="ECO:0007669"/>
    <property type="project" value="TreeGrafter"/>
</dbReference>
<proteinExistence type="inferred from homology"/>
<organism evidence="17 18">
    <name type="scientific">Oxalicibacterium flavum</name>
    <dbReference type="NCBI Taxonomy" id="179467"/>
    <lineage>
        <taxon>Bacteria</taxon>
        <taxon>Pseudomonadati</taxon>
        <taxon>Pseudomonadota</taxon>
        <taxon>Betaproteobacteria</taxon>
        <taxon>Burkholderiales</taxon>
        <taxon>Oxalobacteraceae</taxon>
        <taxon>Oxalicibacterium</taxon>
    </lineage>
</organism>
<dbReference type="SMART" id="SM01130">
    <property type="entry name" value="DHDPS"/>
    <property type="match status" value="1"/>
</dbReference>
<evidence type="ECO:0000256" key="1">
    <source>
        <dbReference type="ARBA" id="ARBA00003294"/>
    </source>
</evidence>
<reference evidence="17" key="2">
    <citation type="submission" date="2020-09" db="EMBL/GenBank/DDBJ databases">
        <authorList>
            <person name="Sun Q."/>
            <person name="Sedlacek I."/>
        </authorList>
    </citation>
    <scope>NUCLEOTIDE SEQUENCE</scope>
    <source>
        <strain evidence="17">CCM 7086</strain>
    </source>
</reference>
<evidence type="ECO:0000256" key="10">
    <source>
        <dbReference type="ARBA" id="ARBA00023270"/>
    </source>
</evidence>
<evidence type="ECO:0000256" key="7">
    <source>
        <dbReference type="ARBA" id="ARBA00022915"/>
    </source>
</evidence>
<gene>
    <name evidence="12 17" type="primary">dapA</name>
    <name evidence="17" type="ORF">GCM10007205_00060</name>
</gene>
<feature type="active site" description="Schiff-base intermediate with substrate" evidence="12 14">
    <location>
        <position position="178"/>
    </location>
</feature>
<feature type="site" description="Part of a proton relay during catalysis" evidence="12 16">
    <location>
        <position position="61"/>
    </location>
</feature>
<evidence type="ECO:0000256" key="2">
    <source>
        <dbReference type="ARBA" id="ARBA00005120"/>
    </source>
</evidence>
<keyword evidence="5 12" id="KW-0963">Cytoplasm</keyword>
<feature type="binding site" evidence="12 15">
    <location>
        <position position="220"/>
    </location>
    <ligand>
        <name>pyruvate</name>
        <dbReference type="ChEBI" id="CHEBI:15361"/>
    </ligand>
</feature>
<evidence type="ECO:0000256" key="16">
    <source>
        <dbReference type="PIRSR" id="PIRSR001365-3"/>
    </source>
</evidence>
<keyword evidence="18" id="KW-1185">Reference proteome</keyword>
<keyword evidence="10 12" id="KW-0704">Schiff base</keyword>
<accession>A0A8J2UMA9</accession>
<feature type="binding site" evidence="12 15">
    <location>
        <position position="62"/>
    </location>
    <ligand>
        <name>pyruvate</name>
        <dbReference type="ChEBI" id="CHEBI:15361"/>
    </ligand>
</feature>
<evidence type="ECO:0000256" key="3">
    <source>
        <dbReference type="ARBA" id="ARBA00007592"/>
    </source>
</evidence>
<evidence type="ECO:0000313" key="18">
    <source>
        <dbReference type="Proteomes" id="UP000620266"/>
    </source>
</evidence>
<dbReference type="InterPro" id="IPR013785">
    <property type="entry name" value="Aldolase_TIM"/>
</dbReference>
<comment type="similarity">
    <text evidence="3 12 13">Belongs to the DapA family.</text>
</comment>
<evidence type="ECO:0000256" key="9">
    <source>
        <dbReference type="ARBA" id="ARBA00023239"/>
    </source>
</evidence>
<dbReference type="PANTHER" id="PTHR12128:SF66">
    <property type="entry name" value="4-HYDROXY-2-OXOGLUTARATE ALDOLASE, MITOCHONDRIAL"/>
    <property type="match status" value="1"/>
</dbReference>
<dbReference type="Gene3D" id="3.20.20.70">
    <property type="entry name" value="Aldolase class I"/>
    <property type="match status" value="1"/>
</dbReference>
<dbReference type="InterPro" id="IPR005263">
    <property type="entry name" value="DapA"/>
</dbReference>
<keyword evidence="6 12" id="KW-0028">Amino-acid biosynthesis</keyword>
<comment type="caution">
    <text evidence="17">The sequence shown here is derived from an EMBL/GenBank/DDBJ whole genome shotgun (WGS) entry which is preliminary data.</text>
</comment>
<comment type="subcellular location">
    <subcellularLocation>
        <location evidence="12">Cytoplasm</location>
    </subcellularLocation>
</comment>
<dbReference type="NCBIfam" id="TIGR00674">
    <property type="entry name" value="dapA"/>
    <property type="match status" value="1"/>
</dbReference>
<dbReference type="Pfam" id="PF00701">
    <property type="entry name" value="DHDPS"/>
    <property type="match status" value="1"/>
</dbReference>